<keyword evidence="6 8" id="KW-1133">Transmembrane helix</keyword>
<dbReference type="EMBL" id="CP008953">
    <property type="protein sequence ID" value="AIG77659.1"/>
    <property type="molecule type" value="Genomic_DNA"/>
</dbReference>
<dbReference type="Pfam" id="PF07690">
    <property type="entry name" value="MFS_1"/>
    <property type="match status" value="1"/>
</dbReference>
<dbReference type="RefSeq" id="WP_084098310.1">
    <property type="nucleotide sequence ID" value="NZ_CP008953.1"/>
</dbReference>
<sequence>MAVSLERRADTAPPQDKVPAEAWRMAWVIVLGAFMTMLDTTVLAVGAETLTRELGAGIASVQWVFTAYLVALAVALPLCGWLSRRFGAGRVWLVSLAAFTVASVLCALAGNVGWLIGLRVLQGLAAGLLLPAGQTVLGQAVGPARLGRVMGTLGIVMSVGPTFGPVLGGVLLRGLSWQWLFLINIPVGVIALVLGLRLVPRGTKGAATRPDWLGFVLVSAGIPALLYGLTTWGEGGEEFGAGVLVPLVAGVVLLALFVRRSWGRENPVMDLTLFRGRVYTAAVALSFFAAPALFGALFLLPLYFQVLGGNGVVETGLLLMGLGLGSAIALPISGKLTDRYGAGLVAAWGSVATLATTVPFAIGGFPPDGVVVQILLLARGIAVAFLLMPATTAGYAAVTKDQLPDAAAQINIVSRVGGAAGTALFAVVLANLLPAGADAAFRATFWWLTAAAAVAALLGARLWWVTRRA</sequence>
<evidence type="ECO:0000256" key="7">
    <source>
        <dbReference type="ARBA" id="ARBA00023136"/>
    </source>
</evidence>
<keyword evidence="3" id="KW-0813">Transport</keyword>
<evidence type="ECO:0000313" key="11">
    <source>
        <dbReference type="Proteomes" id="UP000028492"/>
    </source>
</evidence>
<feature type="transmembrane region" description="Helical" evidence="8">
    <location>
        <begin position="25"/>
        <end position="47"/>
    </location>
</feature>
<feature type="transmembrane region" description="Helical" evidence="8">
    <location>
        <begin position="316"/>
        <end position="333"/>
    </location>
</feature>
<feature type="transmembrane region" description="Helical" evidence="8">
    <location>
        <begin position="278"/>
        <end position="304"/>
    </location>
</feature>
<protein>
    <submittedName>
        <fullName evidence="10">MFS transporter multidrug resistance protein B</fullName>
    </submittedName>
</protein>
<feature type="transmembrane region" description="Helical" evidence="8">
    <location>
        <begin position="239"/>
        <end position="258"/>
    </location>
</feature>
<evidence type="ECO:0000256" key="2">
    <source>
        <dbReference type="ARBA" id="ARBA00008537"/>
    </source>
</evidence>
<dbReference type="PRINTS" id="PR01036">
    <property type="entry name" value="TCRTETB"/>
</dbReference>
<dbReference type="KEGG" id="aja:AJAP_24050"/>
<dbReference type="NCBIfam" id="TIGR00711">
    <property type="entry name" value="efflux_EmrB"/>
    <property type="match status" value="1"/>
</dbReference>
<dbReference type="InterPro" id="IPR004638">
    <property type="entry name" value="EmrB-like"/>
</dbReference>
<feature type="transmembrane region" description="Helical" evidence="8">
    <location>
        <begin position="212"/>
        <end position="233"/>
    </location>
</feature>
<organism evidence="10 11">
    <name type="scientific">Amycolatopsis japonica</name>
    <dbReference type="NCBI Taxonomy" id="208439"/>
    <lineage>
        <taxon>Bacteria</taxon>
        <taxon>Bacillati</taxon>
        <taxon>Actinomycetota</taxon>
        <taxon>Actinomycetes</taxon>
        <taxon>Pseudonocardiales</taxon>
        <taxon>Pseudonocardiaceae</taxon>
        <taxon>Amycolatopsis</taxon>
        <taxon>Amycolatopsis japonica group</taxon>
    </lineage>
</organism>
<feature type="domain" description="Major facilitator superfamily (MFS) profile" evidence="9">
    <location>
        <begin position="25"/>
        <end position="467"/>
    </location>
</feature>
<feature type="transmembrane region" description="Helical" evidence="8">
    <location>
        <begin position="445"/>
        <end position="464"/>
    </location>
</feature>
<dbReference type="InterPro" id="IPR020846">
    <property type="entry name" value="MFS_dom"/>
</dbReference>
<dbReference type="PROSITE" id="PS50850">
    <property type="entry name" value="MFS"/>
    <property type="match status" value="1"/>
</dbReference>
<feature type="transmembrane region" description="Helical" evidence="8">
    <location>
        <begin position="177"/>
        <end position="200"/>
    </location>
</feature>
<evidence type="ECO:0000313" key="10">
    <source>
        <dbReference type="EMBL" id="AIG77659.1"/>
    </source>
</evidence>
<dbReference type="PANTHER" id="PTHR42718:SF9">
    <property type="entry name" value="MAJOR FACILITATOR SUPERFAMILY MULTIDRUG TRANSPORTER MFSC"/>
    <property type="match status" value="1"/>
</dbReference>
<dbReference type="AlphaFoldDB" id="A0A075UZ26"/>
<dbReference type="InterPro" id="IPR011701">
    <property type="entry name" value="MFS"/>
</dbReference>
<evidence type="ECO:0000256" key="5">
    <source>
        <dbReference type="ARBA" id="ARBA00022692"/>
    </source>
</evidence>
<keyword evidence="5 8" id="KW-0812">Transmembrane</keyword>
<dbReference type="GO" id="GO:0005886">
    <property type="term" value="C:plasma membrane"/>
    <property type="evidence" value="ECO:0007669"/>
    <property type="project" value="UniProtKB-SubCell"/>
</dbReference>
<name>A0A075UZ26_9PSEU</name>
<dbReference type="Gene3D" id="1.20.1250.20">
    <property type="entry name" value="MFS general substrate transporter like domains"/>
    <property type="match status" value="2"/>
</dbReference>
<gene>
    <name evidence="10" type="ORF">AJAP_24050</name>
</gene>
<feature type="transmembrane region" description="Helical" evidence="8">
    <location>
        <begin position="410"/>
        <end position="433"/>
    </location>
</feature>
<dbReference type="PANTHER" id="PTHR42718">
    <property type="entry name" value="MAJOR FACILITATOR SUPERFAMILY MULTIDRUG TRANSPORTER MFSC"/>
    <property type="match status" value="1"/>
</dbReference>
<feature type="transmembrane region" description="Helical" evidence="8">
    <location>
        <begin position="59"/>
        <end position="79"/>
    </location>
</feature>
<keyword evidence="11" id="KW-1185">Reference proteome</keyword>
<evidence type="ECO:0000256" key="8">
    <source>
        <dbReference type="SAM" id="Phobius"/>
    </source>
</evidence>
<proteinExistence type="inferred from homology"/>
<dbReference type="Proteomes" id="UP000028492">
    <property type="component" value="Chromosome"/>
</dbReference>
<evidence type="ECO:0000256" key="1">
    <source>
        <dbReference type="ARBA" id="ARBA00004651"/>
    </source>
</evidence>
<keyword evidence="7 8" id="KW-0472">Membrane</keyword>
<reference evidence="10 11" key="1">
    <citation type="journal article" date="2014" name="J. Biotechnol.">
        <title>Complete genome sequence of the actinobacterium Amycolatopsis japonica MG417-CF17(T) (=DSM 44213T) producing (S,S)-N,N'-ethylenediaminedisuccinic acid.</title>
        <authorList>
            <person name="Stegmann E."/>
            <person name="Albersmeier A."/>
            <person name="Spohn M."/>
            <person name="Gert H."/>
            <person name="Weber T."/>
            <person name="Wohlleben W."/>
            <person name="Kalinowski J."/>
            <person name="Ruckert C."/>
        </authorList>
    </citation>
    <scope>NUCLEOTIDE SEQUENCE [LARGE SCALE GENOMIC DNA]</scope>
    <source>
        <strain evidence="11">MG417-CF17 (DSM 44213)</strain>
    </source>
</reference>
<feature type="transmembrane region" description="Helical" evidence="8">
    <location>
        <begin position="91"/>
        <end position="110"/>
    </location>
</feature>
<evidence type="ECO:0000256" key="3">
    <source>
        <dbReference type="ARBA" id="ARBA00022448"/>
    </source>
</evidence>
<feature type="transmembrane region" description="Helical" evidence="8">
    <location>
        <begin position="374"/>
        <end position="398"/>
    </location>
</feature>
<keyword evidence="4" id="KW-1003">Cell membrane</keyword>
<accession>A0A075UZ26</accession>
<comment type="subcellular location">
    <subcellularLocation>
        <location evidence="1">Cell membrane</location>
        <topology evidence="1">Multi-pass membrane protein</topology>
    </subcellularLocation>
</comment>
<dbReference type="eggNOG" id="COG0477">
    <property type="taxonomic scope" value="Bacteria"/>
</dbReference>
<feature type="transmembrane region" description="Helical" evidence="8">
    <location>
        <begin position="116"/>
        <end position="137"/>
    </location>
</feature>
<evidence type="ECO:0000256" key="4">
    <source>
        <dbReference type="ARBA" id="ARBA00022475"/>
    </source>
</evidence>
<dbReference type="InterPro" id="IPR036259">
    <property type="entry name" value="MFS_trans_sf"/>
</dbReference>
<evidence type="ECO:0000256" key="6">
    <source>
        <dbReference type="ARBA" id="ARBA00022989"/>
    </source>
</evidence>
<dbReference type="STRING" id="208439.AJAP_24050"/>
<feature type="transmembrane region" description="Helical" evidence="8">
    <location>
        <begin position="340"/>
        <end position="362"/>
    </location>
</feature>
<evidence type="ECO:0000259" key="9">
    <source>
        <dbReference type="PROSITE" id="PS50850"/>
    </source>
</evidence>
<dbReference type="SUPFAM" id="SSF103473">
    <property type="entry name" value="MFS general substrate transporter"/>
    <property type="match status" value="1"/>
</dbReference>
<feature type="transmembrane region" description="Helical" evidence="8">
    <location>
        <begin position="149"/>
        <end position="171"/>
    </location>
</feature>
<dbReference type="GO" id="GO:0022857">
    <property type="term" value="F:transmembrane transporter activity"/>
    <property type="evidence" value="ECO:0007669"/>
    <property type="project" value="InterPro"/>
</dbReference>
<dbReference type="HOGENOM" id="CLU_000960_28_0_11"/>
<comment type="similarity">
    <text evidence="2">Belongs to the major facilitator superfamily. EmrB family.</text>
</comment>